<dbReference type="OrthoDB" id="9811718at2"/>
<feature type="transmembrane region" description="Helical" evidence="5">
    <location>
        <begin position="339"/>
        <end position="359"/>
    </location>
</feature>
<feature type="transmembrane region" description="Helical" evidence="5">
    <location>
        <begin position="112"/>
        <end position="127"/>
    </location>
</feature>
<feature type="transmembrane region" description="Helical" evidence="5">
    <location>
        <begin position="81"/>
        <end position="100"/>
    </location>
</feature>
<comment type="caution">
    <text evidence="8">The sequence shown here is derived from an EMBL/GenBank/DDBJ whole genome shotgun (WGS) entry which is preliminary data.</text>
</comment>
<reference evidence="8 9" key="1">
    <citation type="submission" date="2019-03" db="EMBL/GenBank/DDBJ databases">
        <title>Genomic Encyclopedia of Type Strains, Phase IV (KMG-IV): sequencing the most valuable type-strain genomes for metagenomic binning, comparative biology and taxonomic classification.</title>
        <authorList>
            <person name="Goeker M."/>
        </authorList>
    </citation>
    <scope>NUCLEOTIDE SEQUENCE [LARGE SCALE GENOMIC DNA]</scope>
    <source>
        <strain evidence="8 9">DSM 45707</strain>
    </source>
</reference>
<feature type="transmembrane region" description="Helical" evidence="5">
    <location>
        <begin position="456"/>
        <end position="475"/>
    </location>
</feature>
<dbReference type="HAMAP" id="MF_00445">
    <property type="entry name" value="NDH1_NuoN_1"/>
    <property type="match status" value="1"/>
</dbReference>
<keyword evidence="5" id="KW-0874">Quinone</keyword>
<dbReference type="EMBL" id="SMAG01000002">
    <property type="protein sequence ID" value="TCS95608.1"/>
    <property type="molecule type" value="Genomic_DNA"/>
</dbReference>
<feature type="transmembrane region" description="Helical" evidence="5">
    <location>
        <begin position="380"/>
        <end position="402"/>
    </location>
</feature>
<dbReference type="GO" id="GO:0042773">
    <property type="term" value="P:ATP synthesis coupled electron transport"/>
    <property type="evidence" value="ECO:0007669"/>
    <property type="project" value="InterPro"/>
</dbReference>
<comment type="catalytic activity">
    <reaction evidence="5">
        <text>a quinone + NADH + 5 H(+)(in) = a quinol + NAD(+) + 4 H(+)(out)</text>
        <dbReference type="Rhea" id="RHEA:57888"/>
        <dbReference type="ChEBI" id="CHEBI:15378"/>
        <dbReference type="ChEBI" id="CHEBI:24646"/>
        <dbReference type="ChEBI" id="CHEBI:57540"/>
        <dbReference type="ChEBI" id="CHEBI:57945"/>
        <dbReference type="ChEBI" id="CHEBI:132124"/>
    </reaction>
</comment>
<feature type="transmembrane region" description="Helical" evidence="5">
    <location>
        <begin position="417"/>
        <end position="435"/>
    </location>
</feature>
<feature type="transmembrane region" description="Helical" evidence="5">
    <location>
        <begin position="207"/>
        <end position="227"/>
    </location>
</feature>
<accession>A0A4R3L8T3</accession>
<evidence type="ECO:0000256" key="2">
    <source>
        <dbReference type="ARBA" id="ARBA00022692"/>
    </source>
</evidence>
<feature type="transmembrane region" description="Helical" evidence="5">
    <location>
        <begin position="12"/>
        <end position="29"/>
    </location>
</feature>
<dbReference type="InterPro" id="IPR001750">
    <property type="entry name" value="ND/Mrp_TM"/>
</dbReference>
<comment type="subcellular location">
    <subcellularLocation>
        <location evidence="1 5">Cell membrane</location>
        <topology evidence="1 5">Multi-pass membrane protein</topology>
    </subcellularLocation>
    <subcellularLocation>
        <location evidence="6">Membrane</location>
        <topology evidence="6">Multi-pass membrane protein</topology>
    </subcellularLocation>
</comment>
<keyword evidence="2 5" id="KW-0812">Transmembrane</keyword>
<evidence type="ECO:0000313" key="8">
    <source>
        <dbReference type="EMBL" id="TCS95608.1"/>
    </source>
</evidence>
<keyword evidence="5" id="KW-0813">Transport</keyword>
<organism evidence="8 9">
    <name type="scientific">Hazenella coriacea</name>
    <dbReference type="NCBI Taxonomy" id="1179467"/>
    <lineage>
        <taxon>Bacteria</taxon>
        <taxon>Bacillati</taxon>
        <taxon>Bacillota</taxon>
        <taxon>Bacilli</taxon>
        <taxon>Bacillales</taxon>
        <taxon>Thermoactinomycetaceae</taxon>
        <taxon>Hazenella</taxon>
    </lineage>
</organism>
<dbReference type="PANTHER" id="PTHR22773">
    <property type="entry name" value="NADH DEHYDROGENASE"/>
    <property type="match status" value="1"/>
</dbReference>
<evidence type="ECO:0000256" key="3">
    <source>
        <dbReference type="ARBA" id="ARBA00022989"/>
    </source>
</evidence>
<keyword evidence="5" id="KW-1003">Cell membrane</keyword>
<feature type="transmembrane region" description="Helical" evidence="5">
    <location>
        <begin position="282"/>
        <end position="302"/>
    </location>
</feature>
<proteinExistence type="inferred from homology"/>
<dbReference type="GO" id="GO:0050136">
    <property type="term" value="F:NADH dehydrogenase (quinone) (non-electrogenic) activity"/>
    <property type="evidence" value="ECO:0007669"/>
    <property type="project" value="UniProtKB-UniRule"/>
</dbReference>
<dbReference type="InterPro" id="IPR010096">
    <property type="entry name" value="NADH-Q_OxRdtase_suN/2"/>
</dbReference>
<comment type="similarity">
    <text evidence="5">Belongs to the complex I subunit 2 family.</text>
</comment>
<evidence type="ECO:0000256" key="4">
    <source>
        <dbReference type="ARBA" id="ARBA00023136"/>
    </source>
</evidence>
<comment type="function">
    <text evidence="5">NDH-1 shuttles electrons from NADH, via FMN and iron-sulfur (Fe-S) centers, to quinones in the respiratory chain. The immediate electron acceptor for the enzyme in this species is believed to be a menaquinone. Couples the redox reaction to proton translocation (for every two electrons transferred, four hydrogen ions are translocated across the cytoplasmic membrane), and thus conserves the redox energy in a proton gradient.</text>
</comment>
<dbReference type="AlphaFoldDB" id="A0A4R3L8T3"/>
<evidence type="ECO:0000256" key="1">
    <source>
        <dbReference type="ARBA" id="ARBA00004651"/>
    </source>
</evidence>
<dbReference type="GO" id="GO:0048038">
    <property type="term" value="F:quinone binding"/>
    <property type="evidence" value="ECO:0007669"/>
    <property type="project" value="UniProtKB-KW"/>
</dbReference>
<evidence type="ECO:0000313" key="9">
    <source>
        <dbReference type="Proteomes" id="UP000294937"/>
    </source>
</evidence>
<keyword evidence="3 5" id="KW-1133">Transmembrane helix</keyword>
<feature type="transmembrane region" description="Helical" evidence="5">
    <location>
        <begin position="41"/>
        <end position="61"/>
    </location>
</feature>
<keyword evidence="5" id="KW-0520">NAD</keyword>
<evidence type="ECO:0000256" key="6">
    <source>
        <dbReference type="RuleBase" id="RU000320"/>
    </source>
</evidence>
<dbReference type="RefSeq" id="WP_131923600.1">
    <property type="nucleotide sequence ID" value="NZ_SMAG01000002.1"/>
</dbReference>
<feature type="domain" description="NADH:quinone oxidoreductase/Mrp antiporter transmembrane" evidence="7">
    <location>
        <begin position="129"/>
        <end position="430"/>
    </location>
</feature>
<sequence length="507" mass="56061">MEQYLLDFNWKVMAPELIIVSAAALLSLIDLLFKEHASRKWIGILGFLAVIAAESWVIYHLDAPAYQILGDTYRVDALSMTFKAIILAGAALVLLLSLSVHKRNLETSEGEFYYLFLTATLGAMMMVSSADFITLYVGLELLSISSYILVGIRKKHLQSNEAAWKYLVLGGVSSAFILYGMSFVYGLTGSTNLFIVQQRLMEVYTQYDMFVILSLFLMMVGFGFKIATVPFQMWAPDVYQGAMTPVTAFLAVVSKTAAFAFVIRIILIAYMVLINYQQWTEIVMPMLMIIAAASMIVGNIVALKQTDIKRLMAYSSIAQAGYILVPLITLSNLLFSATVFYLIAYLLMTLGVFAIIQTVTSKMKTSELKAFAGLHQRSPWLAAGMTVLLISLAGLPLTAGFIGKFYLITNTFLVGKFWLAGVMILTTVISYYYYFGIIRQMYFRSPVDGEKVAIPFTTAFVILVGVVGTIGLGVAPDWLLTELGSINWGSGFNLAENVNPATLLEQK</sequence>
<dbReference type="EC" id="7.1.1.-" evidence="5"/>
<keyword evidence="9" id="KW-1185">Reference proteome</keyword>
<dbReference type="GO" id="GO:0008137">
    <property type="term" value="F:NADH dehydrogenase (ubiquinone) activity"/>
    <property type="evidence" value="ECO:0007669"/>
    <property type="project" value="InterPro"/>
</dbReference>
<evidence type="ECO:0000256" key="5">
    <source>
        <dbReference type="HAMAP-Rule" id="MF_00445"/>
    </source>
</evidence>
<dbReference type="Pfam" id="PF00361">
    <property type="entry name" value="Proton_antipo_M"/>
    <property type="match status" value="1"/>
</dbReference>
<comment type="subunit">
    <text evidence="5">NDH-1 is composed of 14 different subunits. Subunits NuoA, H, J, K, L, M, N constitute the membrane sector of the complex.</text>
</comment>
<keyword evidence="5" id="KW-1278">Translocase</keyword>
<evidence type="ECO:0000259" key="7">
    <source>
        <dbReference type="Pfam" id="PF00361"/>
    </source>
</evidence>
<name>A0A4R3L8T3_9BACL</name>
<keyword evidence="4 5" id="KW-0472">Membrane</keyword>
<feature type="transmembrane region" description="Helical" evidence="5">
    <location>
        <begin position="248"/>
        <end position="276"/>
    </location>
</feature>
<dbReference type="GO" id="GO:0005886">
    <property type="term" value="C:plasma membrane"/>
    <property type="evidence" value="ECO:0007669"/>
    <property type="project" value="UniProtKB-SubCell"/>
</dbReference>
<feature type="transmembrane region" description="Helical" evidence="5">
    <location>
        <begin position="164"/>
        <end position="187"/>
    </location>
</feature>
<dbReference type="NCBIfam" id="TIGR01770">
    <property type="entry name" value="NDH_I_N"/>
    <property type="match status" value="1"/>
</dbReference>
<dbReference type="Proteomes" id="UP000294937">
    <property type="component" value="Unassembled WGS sequence"/>
</dbReference>
<protein>
    <recommendedName>
        <fullName evidence="5">NADH-quinone oxidoreductase subunit N</fullName>
        <ecNumber evidence="5">7.1.1.-</ecNumber>
    </recommendedName>
    <alternativeName>
        <fullName evidence="5">NADH dehydrogenase I subunit N</fullName>
    </alternativeName>
    <alternativeName>
        <fullName evidence="5">NDH-1 subunit N</fullName>
    </alternativeName>
</protein>
<gene>
    <name evidence="5" type="primary">nuoN</name>
    <name evidence="8" type="ORF">EDD58_102182</name>
</gene>